<feature type="domain" description="Sulfotransferase" evidence="3">
    <location>
        <begin position="119"/>
        <end position="275"/>
    </location>
</feature>
<evidence type="ECO:0000256" key="2">
    <source>
        <dbReference type="ARBA" id="ARBA00022679"/>
    </source>
</evidence>
<sequence>MFNSAVLFAKHHTPNSARVLARRAMLEAHNTKLRITVPVVARSEFTNVYHCAIRKTASQWVKAVFSDPIVFRHSGLLTYDPRYYNWSHPNLCPPGRVALSLFIARDRYDKVDKPDDHRAFYVLRDPRDLVVSSYFSNRDSHSPMGDVLELRRELQARPKKEGLIFLIEDLAAKGRFDSLKSWVNAPESDEVRLFRYEDLTGEHQAEEVDALMRHCGIHIPPDDMATLLARYSFSRMNDRQGTGAVSHYRKGEPGDWRNHFDDDIQEAFAKAAGDLVERLGYPAYRR</sequence>
<proteinExistence type="inferred from homology"/>
<gene>
    <name evidence="4" type="ORF">SAMN05421748_1357</name>
</gene>
<keyword evidence="5" id="KW-1185">Reference proteome</keyword>
<dbReference type="GO" id="GO:0008146">
    <property type="term" value="F:sulfotransferase activity"/>
    <property type="evidence" value="ECO:0007669"/>
    <property type="project" value="InterPro"/>
</dbReference>
<evidence type="ECO:0000313" key="4">
    <source>
        <dbReference type="EMBL" id="SNY69239.1"/>
    </source>
</evidence>
<dbReference type="Proteomes" id="UP000219612">
    <property type="component" value="Unassembled WGS sequence"/>
</dbReference>
<comment type="similarity">
    <text evidence="1">Belongs to the sulfotransferase 1 family.</text>
</comment>
<reference evidence="4 5" key="1">
    <citation type="submission" date="2017-09" db="EMBL/GenBank/DDBJ databases">
        <authorList>
            <person name="Ehlers B."/>
            <person name="Leendertz F.H."/>
        </authorList>
    </citation>
    <scope>NUCLEOTIDE SEQUENCE [LARGE SCALE GENOMIC DNA]</scope>
    <source>
        <strain evidence="4 5">CGMCC 4.6857</strain>
    </source>
</reference>
<dbReference type="OrthoDB" id="9804504at2"/>
<accession>A0A285K9F4</accession>
<evidence type="ECO:0000313" key="5">
    <source>
        <dbReference type="Proteomes" id="UP000219612"/>
    </source>
</evidence>
<dbReference type="Gene3D" id="3.40.50.300">
    <property type="entry name" value="P-loop containing nucleotide triphosphate hydrolases"/>
    <property type="match status" value="1"/>
</dbReference>
<name>A0A285K9F4_9ACTN</name>
<dbReference type="InterPro" id="IPR027417">
    <property type="entry name" value="P-loop_NTPase"/>
</dbReference>
<dbReference type="EMBL" id="OBDY01000035">
    <property type="protein sequence ID" value="SNY69239.1"/>
    <property type="molecule type" value="Genomic_DNA"/>
</dbReference>
<organism evidence="4 5">
    <name type="scientific">Paractinoplanes atraurantiacus</name>
    <dbReference type="NCBI Taxonomy" id="1036182"/>
    <lineage>
        <taxon>Bacteria</taxon>
        <taxon>Bacillati</taxon>
        <taxon>Actinomycetota</taxon>
        <taxon>Actinomycetes</taxon>
        <taxon>Micromonosporales</taxon>
        <taxon>Micromonosporaceae</taxon>
        <taxon>Paractinoplanes</taxon>
    </lineage>
</organism>
<dbReference type="SUPFAM" id="SSF52540">
    <property type="entry name" value="P-loop containing nucleoside triphosphate hydrolases"/>
    <property type="match status" value="1"/>
</dbReference>
<dbReference type="RefSeq" id="WP_097328179.1">
    <property type="nucleotide sequence ID" value="NZ_OBDY01000035.1"/>
</dbReference>
<evidence type="ECO:0000256" key="1">
    <source>
        <dbReference type="ARBA" id="ARBA00005771"/>
    </source>
</evidence>
<keyword evidence="2 4" id="KW-0808">Transferase</keyword>
<dbReference type="PANTHER" id="PTHR11783">
    <property type="entry name" value="SULFOTRANSFERASE SULT"/>
    <property type="match status" value="1"/>
</dbReference>
<protein>
    <submittedName>
        <fullName evidence="4">Sulfotransferase domain-containing protein</fullName>
    </submittedName>
</protein>
<dbReference type="AlphaFoldDB" id="A0A285K9F4"/>
<dbReference type="Pfam" id="PF00685">
    <property type="entry name" value="Sulfotransfer_1"/>
    <property type="match status" value="1"/>
</dbReference>
<evidence type="ECO:0000259" key="3">
    <source>
        <dbReference type="Pfam" id="PF00685"/>
    </source>
</evidence>
<dbReference type="InterPro" id="IPR000863">
    <property type="entry name" value="Sulfotransferase_dom"/>
</dbReference>